<keyword evidence="2" id="KW-0853">WD repeat</keyword>
<dbReference type="VEuPathDB" id="VectorBase:GBRI009723"/>
<evidence type="ECO:0000313" key="4">
    <source>
        <dbReference type="EnsemblMetazoa" id="GBRI009723-PA"/>
    </source>
</evidence>
<dbReference type="PANTHER" id="PTHR22889:SF0">
    <property type="entry name" value="WD REPEAT-CONTAINING PROTEIN 89"/>
    <property type="match status" value="1"/>
</dbReference>
<evidence type="ECO:0000256" key="3">
    <source>
        <dbReference type="ARBA" id="ARBA00022737"/>
    </source>
</evidence>
<dbReference type="Gene3D" id="2.130.10.10">
    <property type="entry name" value="YVTN repeat-like/Quinoprotein amine dehydrogenase"/>
    <property type="match status" value="1"/>
</dbReference>
<dbReference type="InterPro" id="IPR039328">
    <property type="entry name" value="WDR89"/>
</dbReference>
<dbReference type="InterPro" id="IPR001680">
    <property type="entry name" value="WD40_rpt"/>
</dbReference>
<dbReference type="InterPro" id="IPR036322">
    <property type="entry name" value="WD40_repeat_dom_sf"/>
</dbReference>
<dbReference type="Pfam" id="PF00400">
    <property type="entry name" value="WD40"/>
    <property type="match status" value="1"/>
</dbReference>
<evidence type="ECO:0000256" key="2">
    <source>
        <dbReference type="ARBA" id="ARBA00022574"/>
    </source>
</evidence>
<name>A0A1A9W843_9MUSC</name>
<reference evidence="5" key="1">
    <citation type="submission" date="2014-03" db="EMBL/GenBank/DDBJ databases">
        <authorList>
            <person name="Aksoy S."/>
            <person name="Warren W."/>
            <person name="Wilson R.K."/>
        </authorList>
    </citation>
    <scope>NUCLEOTIDE SEQUENCE [LARGE SCALE GENOMIC DNA]</scope>
    <source>
        <strain evidence="5">IAEA</strain>
    </source>
</reference>
<keyword evidence="5" id="KW-1185">Reference proteome</keyword>
<dbReference type="SUPFAM" id="SSF50978">
    <property type="entry name" value="WD40 repeat-like"/>
    <property type="match status" value="1"/>
</dbReference>
<dbReference type="AlphaFoldDB" id="A0A1A9W843"/>
<organism evidence="4 5">
    <name type="scientific">Glossina brevipalpis</name>
    <dbReference type="NCBI Taxonomy" id="37001"/>
    <lineage>
        <taxon>Eukaryota</taxon>
        <taxon>Metazoa</taxon>
        <taxon>Ecdysozoa</taxon>
        <taxon>Arthropoda</taxon>
        <taxon>Hexapoda</taxon>
        <taxon>Insecta</taxon>
        <taxon>Pterygota</taxon>
        <taxon>Neoptera</taxon>
        <taxon>Endopterygota</taxon>
        <taxon>Diptera</taxon>
        <taxon>Brachycera</taxon>
        <taxon>Muscomorpha</taxon>
        <taxon>Hippoboscoidea</taxon>
        <taxon>Glossinidae</taxon>
        <taxon>Glossina</taxon>
    </lineage>
</organism>
<evidence type="ECO:0000313" key="5">
    <source>
        <dbReference type="Proteomes" id="UP000091820"/>
    </source>
</evidence>
<keyword evidence="3" id="KW-0677">Repeat</keyword>
<dbReference type="PANTHER" id="PTHR22889">
    <property type="entry name" value="WD REPEAT-CONTAINING PROTEIN 89"/>
    <property type="match status" value="1"/>
</dbReference>
<dbReference type="Proteomes" id="UP000091820">
    <property type="component" value="Unassembled WGS sequence"/>
</dbReference>
<reference evidence="4" key="2">
    <citation type="submission" date="2020-05" db="UniProtKB">
        <authorList>
            <consortium name="EnsemblMetazoa"/>
        </authorList>
    </citation>
    <scope>IDENTIFICATION</scope>
    <source>
        <strain evidence="4">IAEA</strain>
    </source>
</reference>
<proteinExistence type="predicted"/>
<dbReference type="STRING" id="37001.A0A1A9W843"/>
<protein>
    <recommendedName>
        <fullName evidence="1">WD repeat-containing protein 89</fullName>
    </recommendedName>
</protein>
<dbReference type="EnsemblMetazoa" id="GBRI009723-RA">
    <property type="protein sequence ID" value="GBRI009723-PA"/>
    <property type="gene ID" value="GBRI009723"/>
</dbReference>
<sequence>MSKRIVFEENIQLSDSDDESKSAVALDGDTCSSSEIDKLFKTKYKIAHESVTKTATTSASMKRDFVIKLCSDNLFTKVVAGLSDGSIHIYDISRERGLTTFGNLSCSLPCDSSASICGLHFLNRDSNILVTGTTVGDLFLYDLRAQCGPITFTSDAKNVVIPKDYTCLDTNANSRLVCVGTEKHCEIAHLLFFDIRERKLMGCYSESHENDVTDVKFHSWNPDILCSGSTDGLINIFDLQESLEDDALLNTFNTENCVYKLNWFKNVYGKDFISCITSTNDLKIYSCEDYNLLAEHEWPKITAAIKRKAPSNCHLINTHNTLDNGIFALVGTNFNKGDIMRSVFVLKDQMVPLANFEGNKQIIRDSVFEMNSNTLITAGESGFLTLWMQQAGLNNLDGLKEKVKRNSYKIKPY</sequence>
<evidence type="ECO:0000256" key="1">
    <source>
        <dbReference type="ARBA" id="ARBA00021125"/>
    </source>
</evidence>
<dbReference type="SMART" id="SM00320">
    <property type="entry name" value="WD40"/>
    <property type="match status" value="4"/>
</dbReference>
<accession>A0A1A9W843</accession>
<dbReference type="InterPro" id="IPR015943">
    <property type="entry name" value="WD40/YVTN_repeat-like_dom_sf"/>
</dbReference>